<proteinExistence type="predicted"/>
<dbReference type="EMBL" id="KV878342">
    <property type="protein sequence ID" value="OJJ46405.1"/>
    <property type="molecule type" value="Genomic_DNA"/>
</dbReference>
<dbReference type="AlphaFoldDB" id="A0A1L9SGK8"/>
<sequence length="594" mass="65669">MSPPVPPRIPRRPVPTATSISPSTSASPITICPENDPLYATAFWYSIPGVPGFETCSHCYASHIRQTRWADRFHGELQAPTLTRRCRFNTPRARQLWSEALRRDDWASVSAYWARRAQIADCQGARGLAADVGTQWFHPTHRDIDGFGICAACYEDLVCGTSLAGRLTPANPGQPAGELWSCKMTPYLRRVLLRAATHNDWVAFSVAALQAARLPACPGSAGVAASKRSWFQPVPAIDGLVVCETCYINNVAASFMETNWVAVPAAPAFTAAGWQTRVCGFSVLPLKIACLKATQDQDYPLLWRAAKTIFSTPYCAPAGIENGTWHRLRCGQDLEFELCAQCMAGIMVPFGFGDRFVQIPFPAGTKRLCDMNTSAPRQRDYYRKLDEAVSLGDFTCFETYARRFAGVPPCPTYNIVKGCHRWYGNDEFLACQQCWEEFVRDTPLANNLVHKGVVLPDGACCDLYSPRMRQLWMQACNTGDLASFTAAAQHRTSVYAQTVPHMQELLAMARMRLAQKQTLLFSSVMLQGANNIVEASRAPRTQTTTYGNSQVGYHATPAGAQGARDWHQANNITVVPGNEMVVVAQLEAMWKEVE</sequence>
<dbReference type="GeneID" id="34612261"/>
<dbReference type="STRING" id="1073090.A0A1L9SGK8"/>
<evidence type="ECO:0008006" key="4">
    <source>
        <dbReference type="Google" id="ProtNLM"/>
    </source>
</evidence>
<evidence type="ECO:0000256" key="1">
    <source>
        <dbReference type="SAM" id="MobiDB-lite"/>
    </source>
</evidence>
<feature type="region of interest" description="Disordered" evidence="1">
    <location>
        <begin position="1"/>
        <end position="26"/>
    </location>
</feature>
<protein>
    <recommendedName>
        <fullName evidence="4">Integral membrane protein</fullName>
    </recommendedName>
</protein>
<keyword evidence="3" id="KW-1185">Reference proteome</keyword>
<evidence type="ECO:0000313" key="2">
    <source>
        <dbReference type="EMBL" id="OJJ46405.1"/>
    </source>
</evidence>
<dbReference type="RefSeq" id="XP_022580915.1">
    <property type="nucleotide sequence ID" value="XM_022725797.1"/>
</dbReference>
<reference evidence="3" key="1">
    <citation type="journal article" date="2017" name="Genome Biol.">
        <title>Comparative genomics reveals high biological diversity and specific adaptations in the industrially and medically important fungal genus Aspergillus.</title>
        <authorList>
            <person name="de Vries R.P."/>
            <person name="Riley R."/>
            <person name="Wiebenga A."/>
            <person name="Aguilar-Osorio G."/>
            <person name="Amillis S."/>
            <person name="Uchima C.A."/>
            <person name="Anderluh G."/>
            <person name="Asadollahi M."/>
            <person name="Askin M."/>
            <person name="Barry K."/>
            <person name="Battaglia E."/>
            <person name="Bayram O."/>
            <person name="Benocci T."/>
            <person name="Braus-Stromeyer S.A."/>
            <person name="Caldana C."/>
            <person name="Canovas D."/>
            <person name="Cerqueira G.C."/>
            <person name="Chen F."/>
            <person name="Chen W."/>
            <person name="Choi C."/>
            <person name="Clum A."/>
            <person name="Dos Santos R.A."/>
            <person name="Damasio A.R."/>
            <person name="Diallinas G."/>
            <person name="Emri T."/>
            <person name="Fekete E."/>
            <person name="Flipphi M."/>
            <person name="Freyberg S."/>
            <person name="Gallo A."/>
            <person name="Gournas C."/>
            <person name="Habgood R."/>
            <person name="Hainaut M."/>
            <person name="Harispe M.L."/>
            <person name="Henrissat B."/>
            <person name="Hilden K.S."/>
            <person name="Hope R."/>
            <person name="Hossain A."/>
            <person name="Karabika E."/>
            <person name="Karaffa L."/>
            <person name="Karanyi Z."/>
            <person name="Krasevec N."/>
            <person name="Kuo A."/>
            <person name="Kusch H."/>
            <person name="LaButti K."/>
            <person name="Lagendijk E.L."/>
            <person name="Lapidus A."/>
            <person name="Levasseur A."/>
            <person name="Lindquist E."/>
            <person name="Lipzen A."/>
            <person name="Logrieco A.F."/>
            <person name="MacCabe A."/>
            <person name="Maekelae M.R."/>
            <person name="Malavazi I."/>
            <person name="Melin P."/>
            <person name="Meyer V."/>
            <person name="Mielnichuk N."/>
            <person name="Miskei M."/>
            <person name="Molnar A.P."/>
            <person name="Mule G."/>
            <person name="Ngan C.Y."/>
            <person name="Orejas M."/>
            <person name="Orosz E."/>
            <person name="Ouedraogo J.P."/>
            <person name="Overkamp K.M."/>
            <person name="Park H.-S."/>
            <person name="Perrone G."/>
            <person name="Piumi F."/>
            <person name="Punt P.J."/>
            <person name="Ram A.F."/>
            <person name="Ramon A."/>
            <person name="Rauscher S."/>
            <person name="Record E."/>
            <person name="Riano-Pachon D.M."/>
            <person name="Robert V."/>
            <person name="Roehrig J."/>
            <person name="Ruller R."/>
            <person name="Salamov A."/>
            <person name="Salih N.S."/>
            <person name="Samson R.A."/>
            <person name="Sandor E."/>
            <person name="Sanguinetti M."/>
            <person name="Schuetze T."/>
            <person name="Sepcic K."/>
            <person name="Shelest E."/>
            <person name="Sherlock G."/>
            <person name="Sophianopoulou V."/>
            <person name="Squina F.M."/>
            <person name="Sun H."/>
            <person name="Susca A."/>
            <person name="Todd R.B."/>
            <person name="Tsang A."/>
            <person name="Unkles S.E."/>
            <person name="van de Wiele N."/>
            <person name="van Rossen-Uffink D."/>
            <person name="Oliveira J.V."/>
            <person name="Vesth T.C."/>
            <person name="Visser J."/>
            <person name="Yu J.-H."/>
            <person name="Zhou M."/>
            <person name="Andersen M.R."/>
            <person name="Archer D.B."/>
            <person name="Baker S.E."/>
            <person name="Benoit I."/>
            <person name="Brakhage A.A."/>
            <person name="Braus G.H."/>
            <person name="Fischer R."/>
            <person name="Frisvad J.C."/>
            <person name="Goldman G.H."/>
            <person name="Houbraken J."/>
            <person name="Oakley B."/>
            <person name="Pocsi I."/>
            <person name="Scazzocchio C."/>
            <person name="Seiboth B."/>
            <person name="vanKuyk P.A."/>
            <person name="Wortman J."/>
            <person name="Dyer P.S."/>
            <person name="Grigoriev I.V."/>
        </authorList>
    </citation>
    <scope>NUCLEOTIDE SEQUENCE [LARGE SCALE GENOMIC DNA]</scope>
    <source>
        <strain evidence="3">CBS 506.65</strain>
    </source>
</reference>
<evidence type="ECO:0000313" key="3">
    <source>
        <dbReference type="Proteomes" id="UP000184188"/>
    </source>
</evidence>
<gene>
    <name evidence="2" type="ORF">ASPZODRAFT_151960</name>
</gene>
<dbReference type="Proteomes" id="UP000184188">
    <property type="component" value="Unassembled WGS sequence"/>
</dbReference>
<organism evidence="2 3">
    <name type="scientific">Penicilliopsis zonata CBS 506.65</name>
    <dbReference type="NCBI Taxonomy" id="1073090"/>
    <lineage>
        <taxon>Eukaryota</taxon>
        <taxon>Fungi</taxon>
        <taxon>Dikarya</taxon>
        <taxon>Ascomycota</taxon>
        <taxon>Pezizomycotina</taxon>
        <taxon>Eurotiomycetes</taxon>
        <taxon>Eurotiomycetidae</taxon>
        <taxon>Eurotiales</taxon>
        <taxon>Aspergillaceae</taxon>
        <taxon>Penicilliopsis</taxon>
    </lineage>
</organism>
<accession>A0A1L9SGK8</accession>
<feature type="compositionally biased region" description="Low complexity" evidence="1">
    <location>
        <begin position="14"/>
        <end position="26"/>
    </location>
</feature>
<dbReference type="OrthoDB" id="5324692at2759"/>
<name>A0A1L9SGK8_9EURO</name>
<dbReference type="VEuPathDB" id="FungiDB:ASPZODRAFT_151960"/>